<dbReference type="EMBL" id="CAEY01001374">
    <property type="status" value="NOT_ANNOTATED_CDS"/>
    <property type="molecule type" value="Genomic_DNA"/>
</dbReference>
<dbReference type="Proteomes" id="UP000015104">
    <property type="component" value="Unassembled WGS sequence"/>
</dbReference>
<dbReference type="Pfam" id="PF03067">
    <property type="entry name" value="LPMO_10"/>
    <property type="match status" value="1"/>
</dbReference>
<reference evidence="3" key="1">
    <citation type="submission" date="2011-08" db="EMBL/GenBank/DDBJ databases">
        <authorList>
            <person name="Rombauts S."/>
        </authorList>
    </citation>
    <scope>NUCLEOTIDE SEQUENCE</scope>
    <source>
        <strain evidence="3">London</strain>
    </source>
</reference>
<dbReference type="PANTHER" id="PTHR46901">
    <property type="entry name" value="GH04942P"/>
    <property type="match status" value="1"/>
</dbReference>
<keyword evidence="3" id="KW-1185">Reference proteome</keyword>
<dbReference type="STRING" id="32264.T1K348"/>
<accession>T1K348</accession>
<reference evidence="2" key="2">
    <citation type="submission" date="2015-06" db="UniProtKB">
        <authorList>
            <consortium name="EnsemblMetazoa"/>
        </authorList>
    </citation>
    <scope>IDENTIFICATION</scope>
</reference>
<sequence length="221" mass="24649">MILSLPKCALSTKEFNLLFLICVALLSTCNFVYSHVSLSFPKARKYDFDFLDNGRTKGPCGMPKGIERTSLPAGVQFNVTWHLAYPHKGGFRLELLDPSEKLILNLTQSSTSNPANNWIKDDDVTTQSYPVTLPKTLVCRGCTIRLLRQASEWGDKYTFWSCADVDIIPVSSIVTSKNAVCSGNGKFDKDLGACRCNRPYSGIVCQFLVNLFFNFVCSTFN</sequence>
<dbReference type="HOGENOM" id="CLU_1252068_0_0_1"/>
<dbReference type="Gene3D" id="2.60.120.260">
    <property type="entry name" value="Galactose-binding domain-like"/>
    <property type="match status" value="1"/>
</dbReference>
<feature type="domain" description="Chitin-binding type-4" evidence="1">
    <location>
        <begin position="64"/>
        <end position="165"/>
    </location>
</feature>
<dbReference type="eggNOG" id="KOG4293">
    <property type="taxonomic scope" value="Eukaryota"/>
</dbReference>
<dbReference type="PANTHER" id="PTHR46901:SF2">
    <property type="entry name" value="GH04942P"/>
    <property type="match status" value="1"/>
</dbReference>
<organism evidence="2 3">
    <name type="scientific">Tetranychus urticae</name>
    <name type="common">Two-spotted spider mite</name>
    <dbReference type="NCBI Taxonomy" id="32264"/>
    <lineage>
        <taxon>Eukaryota</taxon>
        <taxon>Metazoa</taxon>
        <taxon>Ecdysozoa</taxon>
        <taxon>Arthropoda</taxon>
        <taxon>Chelicerata</taxon>
        <taxon>Arachnida</taxon>
        <taxon>Acari</taxon>
        <taxon>Acariformes</taxon>
        <taxon>Trombidiformes</taxon>
        <taxon>Prostigmata</taxon>
        <taxon>Eleutherengona</taxon>
        <taxon>Raphignathae</taxon>
        <taxon>Tetranychoidea</taxon>
        <taxon>Tetranychidae</taxon>
        <taxon>Tetranychus</taxon>
    </lineage>
</organism>
<dbReference type="InterPro" id="IPR004302">
    <property type="entry name" value="Cellulose/chitin-bd_N"/>
</dbReference>
<evidence type="ECO:0000313" key="3">
    <source>
        <dbReference type="Proteomes" id="UP000015104"/>
    </source>
</evidence>
<evidence type="ECO:0000259" key="1">
    <source>
        <dbReference type="Pfam" id="PF03067"/>
    </source>
</evidence>
<name>T1K348_TETUR</name>
<protein>
    <recommendedName>
        <fullName evidence="1">Chitin-binding type-4 domain-containing protein</fullName>
    </recommendedName>
</protein>
<evidence type="ECO:0000313" key="2">
    <source>
        <dbReference type="EnsemblMetazoa" id="tetur04g07380.1"/>
    </source>
</evidence>
<proteinExistence type="predicted"/>
<dbReference type="EnsemblMetazoa" id="tetur04g07380.1">
    <property type="protein sequence ID" value="tetur04g07380.1"/>
    <property type="gene ID" value="tetur04g07380"/>
</dbReference>
<dbReference type="AlphaFoldDB" id="T1K348"/>